<dbReference type="RefSeq" id="WP_131853390.1">
    <property type="nucleotide sequence ID" value="NZ_SKFH01000034.1"/>
</dbReference>
<sequence length="232" mass="25828">MAKAKAFTKKQESQYNMLERVDSIALRHESTINSVPALRRHFGRMRQIKANLSRTRDARFTGSEGATDSKGGAAGLLTTALQEVGNVLLGFANDTDNHELRALTDRPDSYYTRVRDGELPGLAERYLAAARRYSTELADYGLSDDAIANLEANKGRYEEQAQAPTVAITDGKGNTRDLSTGFTEVNKLLAEKIDPVIRGLRSKYPDLARDYNEARVIRRNPVHRKPETESSL</sequence>
<accession>A0A4R4E0A5</accession>
<organism evidence="1 2">
    <name type="scientific">Flaviaesturariibacter aridisoli</name>
    <dbReference type="NCBI Taxonomy" id="2545761"/>
    <lineage>
        <taxon>Bacteria</taxon>
        <taxon>Pseudomonadati</taxon>
        <taxon>Bacteroidota</taxon>
        <taxon>Chitinophagia</taxon>
        <taxon>Chitinophagales</taxon>
        <taxon>Chitinophagaceae</taxon>
        <taxon>Flaviaestuariibacter</taxon>
    </lineage>
</organism>
<dbReference type="EMBL" id="SKFH01000034">
    <property type="protein sequence ID" value="TCZ67469.1"/>
    <property type="molecule type" value="Genomic_DNA"/>
</dbReference>
<dbReference type="OrthoDB" id="1115963at2"/>
<name>A0A4R4E0A5_9BACT</name>
<keyword evidence="2" id="KW-1185">Reference proteome</keyword>
<dbReference type="AlphaFoldDB" id="A0A4R4E0A5"/>
<gene>
    <name evidence="1" type="ORF">E0486_15430</name>
</gene>
<evidence type="ECO:0000313" key="1">
    <source>
        <dbReference type="EMBL" id="TCZ67469.1"/>
    </source>
</evidence>
<proteinExistence type="predicted"/>
<reference evidence="1 2" key="1">
    <citation type="submission" date="2019-03" db="EMBL/GenBank/DDBJ databases">
        <authorList>
            <person name="Kim M.K.M."/>
        </authorList>
    </citation>
    <scope>NUCLEOTIDE SEQUENCE [LARGE SCALE GENOMIC DNA]</scope>
    <source>
        <strain evidence="1 2">17J68-15</strain>
    </source>
</reference>
<dbReference type="Proteomes" id="UP000295164">
    <property type="component" value="Unassembled WGS sequence"/>
</dbReference>
<protein>
    <submittedName>
        <fullName evidence="1">Uncharacterized protein</fullName>
    </submittedName>
</protein>
<comment type="caution">
    <text evidence="1">The sequence shown here is derived from an EMBL/GenBank/DDBJ whole genome shotgun (WGS) entry which is preliminary data.</text>
</comment>
<evidence type="ECO:0000313" key="2">
    <source>
        <dbReference type="Proteomes" id="UP000295164"/>
    </source>
</evidence>